<dbReference type="AlphaFoldDB" id="A0A150GZS1"/>
<name>A0A150GZS1_GONPE</name>
<comment type="caution">
    <text evidence="1">The sequence shown here is derived from an EMBL/GenBank/DDBJ whole genome shotgun (WGS) entry which is preliminary data.</text>
</comment>
<evidence type="ECO:0000313" key="1">
    <source>
        <dbReference type="EMBL" id="KXZ55118.1"/>
    </source>
</evidence>
<dbReference type="EMBL" id="LSYV01000004">
    <property type="protein sequence ID" value="KXZ55118.1"/>
    <property type="molecule type" value="Genomic_DNA"/>
</dbReference>
<keyword evidence="2" id="KW-1185">Reference proteome</keyword>
<evidence type="ECO:0000313" key="2">
    <source>
        <dbReference type="Proteomes" id="UP000075714"/>
    </source>
</evidence>
<gene>
    <name evidence="1" type="ORF">GPECTOR_3g270</name>
</gene>
<reference evidence="2" key="1">
    <citation type="journal article" date="2016" name="Nat. Commun.">
        <title>The Gonium pectorale genome demonstrates co-option of cell cycle regulation during the evolution of multicellularity.</title>
        <authorList>
            <person name="Hanschen E.R."/>
            <person name="Marriage T.N."/>
            <person name="Ferris P.J."/>
            <person name="Hamaji T."/>
            <person name="Toyoda A."/>
            <person name="Fujiyama A."/>
            <person name="Neme R."/>
            <person name="Noguchi H."/>
            <person name="Minakuchi Y."/>
            <person name="Suzuki M."/>
            <person name="Kawai-Toyooka H."/>
            <person name="Smith D.R."/>
            <person name="Sparks H."/>
            <person name="Anderson J."/>
            <person name="Bakaric R."/>
            <person name="Luria V."/>
            <person name="Karger A."/>
            <person name="Kirschner M.W."/>
            <person name="Durand P.M."/>
            <person name="Michod R.E."/>
            <person name="Nozaki H."/>
            <person name="Olson B.J."/>
        </authorList>
    </citation>
    <scope>NUCLEOTIDE SEQUENCE [LARGE SCALE GENOMIC DNA]</scope>
    <source>
        <strain evidence="2">NIES-2863</strain>
    </source>
</reference>
<dbReference type="Proteomes" id="UP000075714">
    <property type="component" value="Unassembled WGS sequence"/>
</dbReference>
<dbReference type="OrthoDB" id="541492at2759"/>
<accession>A0A150GZS1</accession>
<protein>
    <submittedName>
        <fullName evidence="1">Uncharacterized protein</fullName>
    </submittedName>
</protein>
<proteinExistence type="predicted"/>
<organism evidence="1 2">
    <name type="scientific">Gonium pectorale</name>
    <name type="common">Green alga</name>
    <dbReference type="NCBI Taxonomy" id="33097"/>
    <lineage>
        <taxon>Eukaryota</taxon>
        <taxon>Viridiplantae</taxon>
        <taxon>Chlorophyta</taxon>
        <taxon>core chlorophytes</taxon>
        <taxon>Chlorophyceae</taxon>
        <taxon>CS clade</taxon>
        <taxon>Chlamydomonadales</taxon>
        <taxon>Volvocaceae</taxon>
        <taxon>Gonium</taxon>
    </lineage>
</organism>
<sequence length="171" mass="19730">MFGGLITLVTDMETQQFEFLHRQLRKLIVLSGARDHVSDFRQRIYWNVVDNVPGIKQQYPNISSFLSALEEEFKEFKARRIQARPLNGMFYAAVERLGLTRREWQQLKVISTDSVAAFHRKFTLEELQHEVFPPELEACRAVLVKAARKVAELNNLAQGAVADDDDDDGFF</sequence>